<evidence type="ECO:0000259" key="3">
    <source>
        <dbReference type="PROSITE" id="PS50041"/>
    </source>
</evidence>
<dbReference type="Gene3D" id="3.10.100.10">
    <property type="entry name" value="Mannose-Binding Protein A, subunit A"/>
    <property type="match status" value="2"/>
</dbReference>
<feature type="domain" description="C-type lectin" evidence="3">
    <location>
        <begin position="29"/>
        <end position="131"/>
    </location>
</feature>
<dbReference type="InterPro" id="IPR016186">
    <property type="entry name" value="C-type_lectin-like/link_sf"/>
</dbReference>
<dbReference type="OrthoDB" id="547680at2759"/>
<dbReference type="InterPro" id="IPR001304">
    <property type="entry name" value="C-type_lectin-like"/>
</dbReference>
<dbReference type="AlphaFoldDB" id="A0A087Y969"/>
<keyword evidence="5" id="KW-1185">Reference proteome</keyword>
<dbReference type="SUPFAM" id="SSF56436">
    <property type="entry name" value="C-type lectin-like"/>
    <property type="match status" value="2"/>
</dbReference>
<dbReference type="EMBL" id="AYCK01012453">
    <property type="status" value="NOT_ANNOTATED_CDS"/>
    <property type="molecule type" value="Genomic_DNA"/>
</dbReference>
<dbReference type="Ensembl" id="ENSPFOT00000014594.2">
    <property type="protein sequence ID" value="ENSPFOP00000014572.2"/>
    <property type="gene ID" value="ENSPFOG00000014546.2"/>
</dbReference>
<accession>A0A087Y969</accession>
<sequence length="249" mass="29132">MRTILVVVSLMSVLHFACGQHLGLREGKFTFYEIQKPWSEAQASCREHHTDLITIRTETDIQVLNGTRGWIGLHRDNNTSDWKWSRRNETATFLNWDENEPSQNEHCVFQRPLTKKWSSVPCSATRVFICHDDGLILVKENKTWDEALEHCRTLNKVNRYDLATLTTDDDHNFARQTIQLATTEEVWTGLRYLGDEWFWVGGEPVQYQNIPNCPAVRCGVLEKNSNSSFRIRDCNERRNFFCYLKSIIM</sequence>
<reference evidence="5" key="1">
    <citation type="submission" date="2013-10" db="EMBL/GenBank/DDBJ databases">
        <authorList>
            <person name="Schartl M."/>
            <person name="Warren W."/>
        </authorList>
    </citation>
    <scope>NUCLEOTIDE SEQUENCE [LARGE SCALE GENOMIC DNA]</scope>
    <source>
        <strain evidence="5">female</strain>
    </source>
</reference>
<dbReference type="GeneTree" id="ENSGT00940000163460"/>
<dbReference type="STRING" id="48698.ENSPFOP00000014572"/>
<feature type="signal peptide" evidence="2">
    <location>
        <begin position="1"/>
        <end position="19"/>
    </location>
</feature>
<reference evidence="4" key="3">
    <citation type="submission" date="2025-09" db="UniProtKB">
        <authorList>
            <consortium name="Ensembl"/>
        </authorList>
    </citation>
    <scope>IDENTIFICATION</scope>
</reference>
<evidence type="ECO:0000256" key="1">
    <source>
        <dbReference type="ARBA" id="ARBA00023157"/>
    </source>
</evidence>
<dbReference type="RefSeq" id="XP_007568348.1">
    <property type="nucleotide sequence ID" value="XM_007568286.2"/>
</dbReference>
<dbReference type="GeneID" id="103149231"/>
<dbReference type="eggNOG" id="KOG4297">
    <property type="taxonomic scope" value="Eukaryota"/>
</dbReference>
<dbReference type="PROSITE" id="PS50041">
    <property type="entry name" value="C_TYPE_LECTIN_2"/>
    <property type="match status" value="2"/>
</dbReference>
<evidence type="ECO:0000256" key="2">
    <source>
        <dbReference type="SAM" id="SignalP"/>
    </source>
</evidence>
<organism evidence="4 5">
    <name type="scientific">Poecilia formosa</name>
    <name type="common">Amazon molly</name>
    <name type="synonym">Limia formosa</name>
    <dbReference type="NCBI Taxonomy" id="48698"/>
    <lineage>
        <taxon>Eukaryota</taxon>
        <taxon>Metazoa</taxon>
        <taxon>Chordata</taxon>
        <taxon>Craniata</taxon>
        <taxon>Vertebrata</taxon>
        <taxon>Euteleostomi</taxon>
        <taxon>Actinopterygii</taxon>
        <taxon>Neopterygii</taxon>
        <taxon>Teleostei</taxon>
        <taxon>Neoteleostei</taxon>
        <taxon>Acanthomorphata</taxon>
        <taxon>Ovalentaria</taxon>
        <taxon>Atherinomorphae</taxon>
        <taxon>Cyprinodontiformes</taxon>
        <taxon>Poeciliidae</taxon>
        <taxon>Poeciliinae</taxon>
        <taxon>Poecilia</taxon>
    </lineage>
</organism>
<protein>
    <submittedName>
        <fullName evidence="4">C-type lectin lectoxin-Thr1-like</fullName>
    </submittedName>
</protein>
<name>A0A087Y969_POEFO</name>
<dbReference type="PANTHER" id="PTHR45784">
    <property type="entry name" value="C-TYPE LECTIN DOMAIN FAMILY 20 MEMBER A-RELATED"/>
    <property type="match status" value="1"/>
</dbReference>
<reference evidence="4" key="2">
    <citation type="submission" date="2025-08" db="UniProtKB">
        <authorList>
            <consortium name="Ensembl"/>
        </authorList>
    </citation>
    <scope>IDENTIFICATION</scope>
</reference>
<dbReference type="OMA" id="FYEIQKP"/>
<dbReference type="PROSITE" id="PS00615">
    <property type="entry name" value="C_TYPE_LECTIN_1"/>
    <property type="match status" value="1"/>
</dbReference>
<dbReference type="RefSeq" id="XP_016535284.1">
    <property type="nucleotide sequence ID" value="XM_016679798.1"/>
</dbReference>
<dbReference type="PANTHER" id="PTHR45784:SF8">
    <property type="entry name" value="C-TYPE MANNOSE RECEPTOR 2-RELATED"/>
    <property type="match status" value="1"/>
</dbReference>
<evidence type="ECO:0000313" key="4">
    <source>
        <dbReference type="Ensembl" id="ENSPFOP00000014572.2"/>
    </source>
</evidence>
<keyword evidence="1" id="KW-1015">Disulfide bond</keyword>
<dbReference type="CDD" id="cd00037">
    <property type="entry name" value="CLECT"/>
    <property type="match status" value="1"/>
</dbReference>
<dbReference type="Pfam" id="PF00059">
    <property type="entry name" value="Lectin_C"/>
    <property type="match status" value="2"/>
</dbReference>
<keyword evidence="2" id="KW-0732">Signal</keyword>
<dbReference type="Proteomes" id="UP000028760">
    <property type="component" value="Unassembled WGS sequence"/>
</dbReference>
<feature type="domain" description="C-type lectin" evidence="3">
    <location>
        <begin position="137"/>
        <end position="243"/>
    </location>
</feature>
<dbReference type="InterPro" id="IPR016187">
    <property type="entry name" value="CTDL_fold"/>
</dbReference>
<dbReference type="InterPro" id="IPR018378">
    <property type="entry name" value="C-type_lectin_CS"/>
</dbReference>
<dbReference type="SMART" id="SM00034">
    <property type="entry name" value="CLECT"/>
    <property type="match status" value="2"/>
</dbReference>
<feature type="chain" id="PRO_5001834161" evidence="2">
    <location>
        <begin position="20"/>
        <end position="249"/>
    </location>
</feature>
<evidence type="ECO:0000313" key="5">
    <source>
        <dbReference type="Proteomes" id="UP000028760"/>
    </source>
</evidence>
<proteinExistence type="predicted"/>
<dbReference type="KEGG" id="pfor:103149231"/>